<feature type="transmembrane region" description="Helical" evidence="1">
    <location>
        <begin position="6"/>
        <end position="27"/>
    </location>
</feature>
<accession>A0A2C8FF53</accession>
<keyword evidence="3" id="KW-1185">Reference proteome</keyword>
<dbReference type="Proteomes" id="UP000219215">
    <property type="component" value="Chromosome DPRO"/>
</dbReference>
<dbReference type="AlphaFoldDB" id="A0A2C8FF53"/>
<gene>
    <name evidence="2" type="ORF">DPRO_3870</name>
</gene>
<keyword evidence="1" id="KW-0812">Transmembrane</keyword>
<keyword evidence="1" id="KW-1133">Transmembrane helix</keyword>
<dbReference type="NCBIfam" id="TIGR04391">
    <property type="entry name" value="CcmD_alt_fam"/>
    <property type="match status" value="1"/>
</dbReference>
<sequence length="48" mass="5219">MSATTYLIIANAAVWLGIAGYMGFLYVKADGLNKRQRQIELLGDSNGN</sequence>
<proteinExistence type="predicted"/>
<dbReference type="OrthoDB" id="5472224at2"/>
<dbReference type="KEGG" id="pprf:DPRO_3870"/>
<evidence type="ECO:0000313" key="2">
    <source>
        <dbReference type="EMBL" id="SOB60788.1"/>
    </source>
</evidence>
<reference evidence="3" key="1">
    <citation type="submission" date="2017-09" db="EMBL/GenBank/DDBJ databases">
        <authorList>
            <person name="Regsiter A."/>
            <person name="William W."/>
        </authorList>
    </citation>
    <scope>NUCLEOTIDE SEQUENCE [LARGE SCALE GENOMIC DNA]</scope>
    <source>
        <strain evidence="3">500-1</strain>
    </source>
</reference>
<evidence type="ECO:0000313" key="3">
    <source>
        <dbReference type="Proteomes" id="UP000219215"/>
    </source>
</evidence>
<protein>
    <recommendedName>
        <fullName evidence="4">CcmD family protein</fullName>
    </recommendedName>
</protein>
<evidence type="ECO:0000256" key="1">
    <source>
        <dbReference type="SAM" id="Phobius"/>
    </source>
</evidence>
<dbReference type="EMBL" id="LT907975">
    <property type="protein sequence ID" value="SOB60788.1"/>
    <property type="molecule type" value="Genomic_DNA"/>
</dbReference>
<evidence type="ECO:0008006" key="4">
    <source>
        <dbReference type="Google" id="ProtNLM"/>
    </source>
</evidence>
<dbReference type="InterPro" id="IPR030888">
    <property type="entry name" value="Put_ccm"/>
</dbReference>
<dbReference type="RefSeq" id="WP_097013463.1">
    <property type="nucleotide sequence ID" value="NZ_LT907975.1"/>
</dbReference>
<name>A0A2C8FF53_9BACT</name>
<keyword evidence="1" id="KW-0472">Membrane</keyword>
<organism evidence="2 3">
    <name type="scientific">Pseudodesulfovibrio profundus</name>
    <dbReference type="NCBI Taxonomy" id="57320"/>
    <lineage>
        <taxon>Bacteria</taxon>
        <taxon>Pseudomonadati</taxon>
        <taxon>Thermodesulfobacteriota</taxon>
        <taxon>Desulfovibrionia</taxon>
        <taxon>Desulfovibrionales</taxon>
        <taxon>Desulfovibrionaceae</taxon>
    </lineage>
</organism>